<dbReference type="AlphaFoldDB" id="A0A182P7Z0"/>
<feature type="compositionally biased region" description="Basic residues" evidence="1">
    <location>
        <begin position="287"/>
        <end position="297"/>
    </location>
</feature>
<keyword evidence="3" id="KW-1185">Reference proteome</keyword>
<evidence type="ECO:0000256" key="1">
    <source>
        <dbReference type="SAM" id="MobiDB-lite"/>
    </source>
</evidence>
<reference evidence="2" key="2">
    <citation type="submission" date="2020-05" db="UniProtKB">
        <authorList>
            <consortium name="EnsemblMetazoa"/>
        </authorList>
    </citation>
    <scope>IDENTIFICATION</scope>
    <source>
        <strain evidence="2">Epiroticus2</strain>
    </source>
</reference>
<feature type="region of interest" description="Disordered" evidence="1">
    <location>
        <begin position="275"/>
        <end position="297"/>
    </location>
</feature>
<reference evidence="3" key="1">
    <citation type="submission" date="2013-03" db="EMBL/GenBank/DDBJ databases">
        <title>The Genome Sequence of Anopheles epiroticus epiroticus2.</title>
        <authorList>
            <consortium name="The Broad Institute Genomics Platform"/>
            <person name="Neafsey D.E."/>
            <person name="Howell P."/>
            <person name="Walker B."/>
            <person name="Young S.K."/>
            <person name="Zeng Q."/>
            <person name="Gargeya S."/>
            <person name="Fitzgerald M."/>
            <person name="Haas B."/>
            <person name="Abouelleil A."/>
            <person name="Allen A.W."/>
            <person name="Alvarado L."/>
            <person name="Arachchi H.M."/>
            <person name="Berlin A.M."/>
            <person name="Chapman S.B."/>
            <person name="Gainer-Dewar J."/>
            <person name="Goldberg J."/>
            <person name="Griggs A."/>
            <person name="Gujja S."/>
            <person name="Hansen M."/>
            <person name="Howarth C."/>
            <person name="Imamovic A."/>
            <person name="Ireland A."/>
            <person name="Larimer J."/>
            <person name="McCowan C."/>
            <person name="Murphy C."/>
            <person name="Pearson M."/>
            <person name="Poon T.W."/>
            <person name="Priest M."/>
            <person name="Roberts A."/>
            <person name="Saif S."/>
            <person name="Shea T."/>
            <person name="Sisk P."/>
            <person name="Sykes S."/>
            <person name="Wortman J."/>
            <person name="Nusbaum C."/>
            <person name="Birren B."/>
        </authorList>
    </citation>
    <scope>NUCLEOTIDE SEQUENCE [LARGE SCALE GENOMIC DNA]</scope>
    <source>
        <strain evidence="3">Epiroticus2</strain>
    </source>
</reference>
<protein>
    <submittedName>
        <fullName evidence="2">Uncharacterized protein</fullName>
    </submittedName>
</protein>
<name>A0A182P7Z0_9DIPT</name>
<sequence length="297" mass="34243">MDSGFESSSRDQQSDETLALRRTAGMDAYEATGSSEDPEVRQAFSDSILHILRPLSVLELPGAGSRCDNGSESTGSALSEPFSDLDDSYILLDQRKKKPGKDEGDDMMLLNQFTSEFREVYDQLIAESDEKEEPILPPDSGPEQDFTREMFLEDASGFSPPFQSYIDEMLLKCGLKYHLDERKRQRDQHRRKHRRVRKSHPAVPKDALDPAERDSLSGVWRMLDAVSEPNGFPITEGQYDLYEDERFEWLLREKMPWHRMEVSRKKCEQWLKIGASKAKGQDEQRSRLSHHRPSSRR</sequence>
<dbReference type="EnsemblMetazoa" id="AEPI003043-RA">
    <property type="protein sequence ID" value="AEPI003043-PA"/>
    <property type="gene ID" value="AEPI003043"/>
</dbReference>
<organism evidence="2 3">
    <name type="scientific">Anopheles epiroticus</name>
    <dbReference type="NCBI Taxonomy" id="199890"/>
    <lineage>
        <taxon>Eukaryota</taxon>
        <taxon>Metazoa</taxon>
        <taxon>Ecdysozoa</taxon>
        <taxon>Arthropoda</taxon>
        <taxon>Hexapoda</taxon>
        <taxon>Insecta</taxon>
        <taxon>Pterygota</taxon>
        <taxon>Neoptera</taxon>
        <taxon>Endopterygota</taxon>
        <taxon>Diptera</taxon>
        <taxon>Nematocera</taxon>
        <taxon>Culicoidea</taxon>
        <taxon>Culicidae</taxon>
        <taxon>Anophelinae</taxon>
        <taxon>Anopheles</taxon>
    </lineage>
</organism>
<feature type="region of interest" description="Disordered" evidence="1">
    <location>
        <begin position="1"/>
        <end position="41"/>
    </location>
</feature>
<dbReference type="STRING" id="199890.A0A182P7Z0"/>
<feature type="compositionally biased region" description="Polar residues" evidence="1">
    <location>
        <begin position="68"/>
        <end position="77"/>
    </location>
</feature>
<dbReference type="VEuPathDB" id="VectorBase:AEPI003043"/>
<evidence type="ECO:0000313" key="3">
    <source>
        <dbReference type="Proteomes" id="UP000075885"/>
    </source>
</evidence>
<accession>A0A182P7Z0</accession>
<evidence type="ECO:0000313" key="2">
    <source>
        <dbReference type="EnsemblMetazoa" id="AEPI003043-PA"/>
    </source>
</evidence>
<feature type="compositionally biased region" description="Basic residues" evidence="1">
    <location>
        <begin position="185"/>
        <end position="200"/>
    </location>
</feature>
<feature type="region of interest" description="Disordered" evidence="1">
    <location>
        <begin position="61"/>
        <end position="82"/>
    </location>
</feature>
<dbReference type="Proteomes" id="UP000075885">
    <property type="component" value="Unassembled WGS sequence"/>
</dbReference>
<proteinExistence type="predicted"/>
<feature type="region of interest" description="Disordered" evidence="1">
    <location>
        <begin position="182"/>
        <end position="211"/>
    </location>
</feature>